<dbReference type="Proteomes" id="UP000642180">
    <property type="component" value="Unassembled WGS sequence"/>
</dbReference>
<keyword evidence="12 17" id="KW-0675">Receptor</keyword>
<reference evidence="18" key="1">
    <citation type="journal article" date="2019" name="Int. J. Syst. Evol. Microbiol.">
        <title>The Global Catalogue of Microorganisms (GCM) 10K type strain sequencing project: providing services to taxonomists for standard genome sequencing and annotation.</title>
        <authorList>
            <consortium name="The Broad Institute Genomics Platform"/>
            <consortium name="The Broad Institute Genome Sequencing Center for Infectious Disease"/>
            <person name="Wu L."/>
            <person name="Ma J."/>
        </authorList>
    </citation>
    <scope>NUCLEOTIDE SEQUENCE [LARGE SCALE GENOMIC DNA]</scope>
    <source>
        <strain evidence="18">CCM 2767</strain>
    </source>
</reference>
<evidence type="ECO:0000256" key="15">
    <source>
        <dbReference type="RuleBase" id="RU003357"/>
    </source>
</evidence>
<evidence type="ECO:0000256" key="14">
    <source>
        <dbReference type="PROSITE-ProRule" id="PRU01360"/>
    </source>
</evidence>
<evidence type="ECO:0000256" key="6">
    <source>
        <dbReference type="ARBA" id="ARBA00022692"/>
    </source>
</evidence>
<dbReference type="GO" id="GO:0009279">
    <property type="term" value="C:cell outer membrane"/>
    <property type="evidence" value="ECO:0007669"/>
    <property type="project" value="UniProtKB-SubCell"/>
</dbReference>
<dbReference type="GO" id="GO:0015891">
    <property type="term" value="P:siderophore transport"/>
    <property type="evidence" value="ECO:0007669"/>
    <property type="project" value="InterPro"/>
</dbReference>
<evidence type="ECO:0000259" key="16">
    <source>
        <dbReference type="SMART" id="SM00965"/>
    </source>
</evidence>
<evidence type="ECO:0000313" key="17">
    <source>
        <dbReference type="EMBL" id="GGI20846.1"/>
    </source>
</evidence>
<evidence type="ECO:0000256" key="13">
    <source>
        <dbReference type="ARBA" id="ARBA00023237"/>
    </source>
</evidence>
<dbReference type="NCBIfam" id="TIGR01783">
    <property type="entry name" value="TonB-siderophor"/>
    <property type="match status" value="1"/>
</dbReference>
<dbReference type="PANTHER" id="PTHR32552">
    <property type="entry name" value="FERRICHROME IRON RECEPTOR-RELATED"/>
    <property type="match status" value="1"/>
</dbReference>
<dbReference type="InterPro" id="IPR011662">
    <property type="entry name" value="Secretin/TonB_short_N"/>
</dbReference>
<dbReference type="Gene3D" id="3.55.50.30">
    <property type="match status" value="1"/>
</dbReference>
<evidence type="ECO:0000313" key="18">
    <source>
        <dbReference type="Proteomes" id="UP000642180"/>
    </source>
</evidence>
<dbReference type="AlphaFoldDB" id="A0A8J3ARI9"/>
<evidence type="ECO:0000256" key="1">
    <source>
        <dbReference type="ARBA" id="ARBA00004571"/>
    </source>
</evidence>
<sequence length="822" mass="90075">MTQPHHQQAASTALIASPQSFKRTAIAGAVLHLVLGVAVLVPSVAPTQAHAQTAEVTRTYNIPAGQLTGALNRFGREAGIMLSFSTEMTDSLQTRGLQGTHGVDSALTMLLTGTGLQAARQKNGGYLLQHQPTAMPSDTTLPTVRVTGVQESATGPVLGYVASRTSTATKTDTPLIEVPQSISVVGRQQMEDQKAQTIQDALGYTAGLMTGISAKNPLIDDTVSIRGFAADPQNGSYYRDGMRYMANLYNGKQEVYGLERIEVLKGPSSILYGAAAPGGVINTVTKRPTSPPLREINVEYGSHNRRQLSADFGGPLDDQGIWSYRITALERKSGTYIDYGRDDRTYIAPALTWQPSAATSLTLLASYQKSNTIFAPSVPVTGSLLPNPNGQIPRNRFLGDTSHNKFETNTSTIGYLFEHAFSDTLKLRHSLRYYESDLDMRYTVLTGDVNGTGRQVSLSPRGFLDDTSIFTMDTNMEKTWHVGNVKHVVLAGFDYTNSRYDSTRTRGAANRLFDIYNSVYLTGPVPMNFDRTVIAKEKKLGFYLQDQIKVSDKWVVLLGGRYDKADVFSDQIRSTTRVSDDGSDSAFTGRAGLVYLAANGFAPYISFTQSFEPTAQTDRFGARFKPSEGEQTEIGLRYQPPGTDTLLTASLYDLKRTNVTTRDPVESTFQVQTGEVRSRGLELELKTKLGKSVDVIGAYTYTDAEVTKSNNPGEQGERFNSPRNLLSLWMNAKLGMFDLPNWSAGAGVRYVSSRPNRPSLPARGGPAYTLMDARIGYVDGPWSYALNITNLTDRTYIPSMCYSGICDYGMPRQVTGTMTYRW</sequence>
<comment type="caution">
    <text evidence="17">The sequence shown here is derived from an EMBL/GenBank/DDBJ whole genome shotgun (WGS) entry which is preliminary data.</text>
</comment>
<keyword evidence="13 14" id="KW-0998">Cell outer membrane</keyword>
<keyword evidence="3 14" id="KW-0813">Transport</keyword>
<dbReference type="PANTHER" id="PTHR32552:SF68">
    <property type="entry name" value="FERRICHROME OUTER MEMBRANE TRANSPORTER_PHAGE RECEPTOR"/>
    <property type="match status" value="1"/>
</dbReference>
<dbReference type="Pfam" id="PF07715">
    <property type="entry name" value="Plug"/>
    <property type="match status" value="1"/>
</dbReference>
<gene>
    <name evidence="17" type="primary">bfrF</name>
    <name evidence="17" type="ORF">GCM10008066_26070</name>
</gene>
<keyword evidence="9" id="KW-0406">Ion transport</keyword>
<dbReference type="FunFam" id="2.170.130.10:FF:000001">
    <property type="entry name" value="Catecholate siderophore TonB-dependent receptor"/>
    <property type="match status" value="1"/>
</dbReference>
<evidence type="ECO:0000256" key="7">
    <source>
        <dbReference type="ARBA" id="ARBA00022729"/>
    </source>
</evidence>
<evidence type="ECO:0000256" key="4">
    <source>
        <dbReference type="ARBA" id="ARBA00022452"/>
    </source>
</evidence>
<evidence type="ECO:0000256" key="11">
    <source>
        <dbReference type="ARBA" id="ARBA00023136"/>
    </source>
</evidence>
<comment type="subcellular location">
    <subcellularLocation>
        <location evidence="1 14">Cell outer membrane</location>
        <topology evidence="1 14">Multi-pass membrane protein</topology>
    </subcellularLocation>
</comment>
<dbReference type="SMART" id="SM00965">
    <property type="entry name" value="STN"/>
    <property type="match status" value="1"/>
</dbReference>
<dbReference type="Gene3D" id="2.40.170.20">
    <property type="entry name" value="TonB-dependent receptor, beta-barrel domain"/>
    <property type="match status" value="1"/>
</dbReference>
<keyword evidence="11 14" id="KW-0472">Membrane</keyword>
<keyword evidence="5" id="KW-0410">Iron transport</keyword>
<evidence type="ECO:0000256" key="10">
    <source>
        <dbReference type="ARBA" id="ARBA00023077"/>
    </source>
</evidence>
<dbReference type="SUPFAM" id="SSF56935">
    <property type="entry name" value="Porins"/>
    <property type="match status" value="1"/>
</dbReference>
<dbReference type="FunFam" id="2.40.170.20:FF:000005">
    <property type="entry name" value="TonB-dependent siderophore receptor"/>
    <property type="match status" value="1"/>
</dbReference>
<dbReference type="Pfam" id="PF00593">
    <property type="entry name" value="TonB_dep_Rec_b-barrel"/>
    <property type="match status" value="1"/>
</dbReference>
<evidence type="ECO:0000256" key="9">
    <source>
        <dbReference type="ARBA" id="ARBA00023065"/>
    </source>
</evidence>
<keyword evidence="18" id="KW-1185">Reference proteome</keyword>
<feature type="domain" description="Secretin/TonB short N-terminal" evidence="16">
    <location>
        <begin position="80"/>
        <end position="131"/>
    </location>
</feature>
<dbReference type="InterPro" id="IPR039426">
    <property type="entry name" value="TonB-dep_rcpt-like"/>
</dbReference>
<proteinExistence type="inferred from homology"/>
<dbReference type="InterPro" id="IPR036942">
    <property type="entry name" value="Beta-barrel_TonB_sf"/>
</dbReference>
<accession>A0A8J3ARI9</accession>
<keyword evidence="4 14" id="KW-1134">Transmembrane beta strand</keyword>
<dbReference type="InterPro" id="IPR012910">
    <property type="entry name" value="Plug_dom"/>
</dbReference>
<keyword evidence="10 15" id="KW-0798">TonB box</keyword>
<comment type="similarity">
    <text evidence="2 14 15">Belongs to the TonB-dependent receptor family.</text>
</comment>
<name>A0A8J3ARI9_9BURK</name>
<evidence type="ECO:0000256" key="2">
    <source>
        <dbReference type="ARBA" id="ARBA00009810"/>
    </source>
</evidence>
<dbReference type="GO" id="GO:0015344">
    <property type="term" value="F:siderophore uptake transmembrane transporter activity"/>
    <property type="evidence" value="ECO:0007669"/>
    <property type="project" value="TreeGrafter"/>
</dbReference>
<evidence type="ECO:0000256" key="12">
    <source>
        <dbReference type="ARBA" id="ARBA00023170"/>
    </source>
</evidence>
<keyword evidence="7" id="KW-0732">Signal</keyword>
<dbReference type="InterPro" id="IPR000531">
    <property type="entry name" value="Beta-barrel_TonB"/>
</dbReference>
<evidence type="ECO:0000256" key="8">
    <source>
        <dbReference type="ARBA" id="ARBA00023004"/>
    </source>
</evidence>
<evidence type="ECO:0000256" key="3">
    <source>
        <dbReference type="ARBA" id="ARBA00022448"/>
    </source>
</evidence>
<dbReference type="EMBL" id="BMDI01000002">
    <property type="protein sequence ID" value="GGI20846.1"/>
    <property type="molecule type" value="Genomic_DNA"/>
</dbReference>
<organism evidence="17 18">
    <name type="scientific">Oxalicibacterium faecigallinarum</name>
    <dbReference type="NCBI Taxonomy" id="573741"/>
    <lineage>
        <taxon>Bacteria</taxon>
        <taxon>Pseudomonadati</taxon>
        <taxon>Pseudomonadota</taxon>
        <taxon>Betaproteobacteria</taxon>
        <taxon>Burkholderiales</taxon>
        <taxon>Oxalobacteraceae</taxon>
        <taxon>Oxalicibacterium</taxon>
    </lineage>
</organism>
<dbReference type="InterPro" id="IPR037066">
    <property type="entry name" value="Plug_dom_sf"/>
</dbReference>
<dbReference type="InterPro" id="IPR010105">
    <property type="entry name" value="TonB_sidphr_rcpt"/>
</dbReference>
<keyword evidence="6 14" id="KW-0812">Transmembrane</keyword>
<protein>
    <submittedName>
        <fullName evidence="17">Ferric siderophore receptor</fullName>
    </submittedName>
</protein>
<keyword evidence="8" id="KW-0408">Iron</keyword>
<evidence type="ECO:0000256" key="5">
    <source>
        <dbReference type="ARBA" id="ARBA00022496"/>
    </source>
</evidence>
<dbReference type="PROSITE" id="PS52016">
    <property type="entry name" value="TONB_DEPENDENT_REC_3"/>
    <property type="match status" value="1"/>
</dbReference>
<dbReference type="CDD" id="cd01347">
    <property type="entry name" value="ligand_gated_channel"/>
    <property type="match status" value="1"/>
</dbReference>
<dbReference type="GO" id="GO:0038023">
    <property type="term" value="F:signaling receptor activity"/>
    <property type="evidence" value="ECO:0007669"/>
    <property type="project" value="InterPro"/>
</dbReference>
<dbReference type="Gene3D" id="2.170.130.10">
    <property type="entry name" value="TonB-dependent receptor, plug domain"/>
    <property type="match status" value="1"/>
</dbReference>